<gene>
    <name evidence="1" type="ORF">M378DRAFT_160166</name>
</gene>
<dbReference type="AlphaFoldDB" id="A0A0C2TJJ3"/>
<sequence>MGSIVHPLSPQQASSAVCCLVSQDQWLPCGWAMPNYQQVVPPLYLFDRLSSLPVLS</sequence>
<name>A0A0C2TJJ3_AMAMK</name>
<feature type="non-terminal residue" evidence="1">
    <location>
        <position position="1"/>
    </location>
</feature>
<organism evidence="1 2">
    <name type="scientific">Amanita muscaria (strain Koide BX008)</name>
    <dbReference type="NCBI Taxonomy" id="946122"/>
    <lineage>
        <taxon>Eukaryota</taxon>
        <taxon>Fungi</taxon>
        <taxon>Dikarya</taxon>
        <taxon>Basidiomycota</taxon>
        <taxon>Agaricomycotina</taxon>
        <taxon>Agaricomycetes</taxon>
        <taxon>Agaricomycetidae</taxon>
        <taxon>Agaricales</taxon>
        <taxon>Pluteineae</taxon>
        <taxon>Amanitaceae</taxon>
        <taxon>Amanita</taxon>
    </lineage>
</organism>
<proteinExistence type="predicted"/>
<dbReference type="EMBL" id="KN818233">
    <property type="protein sequence ID" value="KIL67169.1"/>
    <property type="molecule type" value="Genomic_DNA"/>
</dbReference>
<evidence type="ECO:0000313" key="1">
    <source>
        <dbReference type="EMBL" id="KIL67169.1"/>
    </source>
</evidence>
<evidence type="ECO:0000313" key="2">
    <source>
        <dbReference type="Proteomes" id="UP000054549"/>
    </source>
</evidence>
<keyword evidence="2" id="KW-1185">Reference proteome</keyword>
<dbReference type="HOGENOM" id="CLU_3013679_0_0_1"/>
<protein>
    <submittedName>
        <fullName evidence="1">Uncharacterized protein</fullName>
    </submittedName>
</protein>
<dbReference type="InParanoid" id="A0A0C2TJJ3"/>
<reference evidence="1 2" key="1">
    <citation type="submission" date="2014-04" db="EMBL/GenBank/DDBJ databases">
        <title>Evolutionary Origins and Diversification of the Mycorrhizal Mutualists.</title>
        <authorList>
            <consortium name="DOE Joint Genome Institute"/>
            <consortium name="Mycorrhizal Genomics Consortium"/>
            <person name="Kohler A."/>
            <person name="Kuo A."/>
            <person name="Nagy L.G."/>
            <person name="Floudas D."/>
            <person name="Copeland A."/>
            <person name="Barry K.W."/>
            <person name="Cichocki N."/>
            <person name="Veneault-Fourrey C."/>
            <person name="LaButti K."/>
            <person name="Lindquist E.A."/>
            <person name="Lipzen A."/>
            <person name="Lundell T."/>
            <person name="Morin E."/>
            <person name="Murat C."/>
            <person name="Riley R."/>
            <person name="Ohm R."/>
            <person name="Sun H."/>
            <person name="Tunlid A."/>
            <person name="Henrissat B."/>
            <person name="Grigoriev I.V."/>
            <person name="Hibbett D.S."/>
            <person name="Martin F."/>
        </authorList>
    </citation>
    <scope>NUCLEOTIDE SEQUENCE [LARGE SCALE GENOMIC DNA]</scope>
    <source>
        <strain evidence="1 2">Koide BX008</strain>
    </source>
</reference>
<dbReference type="Proteomes" id="UP000054549">
    <property type="component" value="Unassembled WGS sequence"/>
</dbReference>
<accession>A0A0C2TJJ3</accession>